<accession>M4BAN8</accession>
<dbReference type="EnsemblProtists" id="HpaT803348">
    <property type="protein sequence ID" value="HpaP803348"/>
    <property type="gene ID" value="HpaG803348"/>
</dbReference>
<keyword evidence="2" id="KW-1185">Reference proteome</keyword>
<dbReference type="EnsemblProtists" id="HpaT803349">
    <property type="protein sequence ID" value="HpaP803349"/>
    <property type="gene ID" value="HpaG803349"/>
</dbReference>
<dbReference type="Proteomes" id="UP000011713">
    <property type="component" value="Unassembled WGS sequence"/>
</dbReference>
<dbReference type="EMBL" id="JH598070">
    <property type="status" value="NOT_ANNOTATED_CDS"/>
    <property type="molecule type" value="Genomic_DNA"/>
</dbReference>
<reference evidence="2" key="1">
    <citation type="journal article" date="2010" name="Science">
        <title>Signatures of adaptation to obligate biotrophy in the Hyaloperonospora arabidopsidis genome.</title>
        <authorList>
            <person name="Baxter L."/>
            <person name="Tripathy S."/>
            <person name="Ishaque N."/>
            <person name="Boot N."/>
            <person name="Cabral A."/>
            <person name="Kemen E."/>
            <person name="Thines M."/>
            <person name="Ah-Fong A."/>
            <person name="Anderson R."/>
            <person name="Badejoko W."/>
            <person name="Bittner-Eddy P."/>
            <person name="Boore J.L."/>
            <person name="Chibucos M.C."/>
            <person name="Coates M."/>
            <person name="Dehal P."/>
            <person name="Delehaunty K."/>
            <person name="Dong S."/>
            <person name="Downton P."/>
            <person name="Dumas B."/>
            <person name="Fabro G."/>
            <person name="Fronick C."/>
            <person name="Fuerstenberg S.I."/>
            <person name="Fulton L."/>
            <person name="Gaulin E."/>
            <person name="Govers F."/>
            <person name="Hughes L."/>
            <person name="Humphray S."/>
            <person name="Jiang R.H."/>
            <person name="Judelson H."/>
            <person name="Kamoun S."/>
            <person name="Kyung K."/>
            <person name="Meijer H."/>
            <person name="Minx P."/>
            <person name="Morris P."/>
            <person name="Nelson J."/>
            <person name="Phuntumart V."/>
            <person name="Qutob D."/>
            <person name="Rehmany A."/>
            <person name="Rougon-Cardoso A."/>
            <person name="Ryden P."/>
            <person name="Torto-Alalibo T."/>
            <person name="Studholme D."/>
            <person name="Wang Y."/>
            <person name="Win J."/>
            <person name="Wood J."/>
            <person name="Clifton S.W."/>
            <person name="Rogers J."/>
            <person name="Van den Ackerveken G."/>
            <person name="Jones J.D."/>
            <person name="McDowell J.M."/>
            <person name="Beynon J."/>
            <person name="Tyler B.M."/>
        </authorList>
    </citation>
    <scope>NUCLEOTIDE SEQUENCE [LARGE SCALE GENOMIC DNA]</scope>
    <source>
        <strain evidence="2">Emoy2</strain>
    </source>
</reference>
<name>M4BAN8_HYAAE</name>
<protein>
    <submittedName>
        <fullName evidence="1">Uncharacterized protein</fullName>
    </submittedName>
</protein>
<dbReference type="AlphaFoldDB" id="M4BAN8"/>
<reference evidence="1" key="2">
    <citation type="submission" date="2015-06" db="UniProtKB">
        <authorList>
            <consortium name="EnsemblProtists"/>
        </authorList>
    </citation>
    <scope>IDENTIFICATION</scope>
    <source>
        <strain evidence="1">Emoy2</strain>
    </source>
</reference>
<dbReference type="HOGENOM" id="CLU_2659811_0_0_1"/>
<evidence type="ECO:0000313" key="2">
    <source>
        <dbReference type="Proteomes" id="UP000011713"/>
    </source>
</evidence>
<dbReference type="VEuPathDB" id="FungiDB:HpaG803348"/>
<sequence>MLVVLEVIASHRLSSVQATFNRDGRHMGQPRCHGDDGTGRDGRHVGPAYETCGLDSRHLQLDMVKLHCRKITWCME</sequence>
<dbReference type="InParanoid" id="M4BAN8"/>
<evidence type="ECO:0000313" key="1">
    <source>
        <dbReference type="EnsemblProtists" id="HpaP803348"/>
    </source>
</evidence>
<proteinExistence type="predicted"/>
<organism evidence="1 2">
    <name type="scientific">Hyaloperonospora arabidopsidis (strain Emoy2)</name>
    <name type="common">Downy mildew agent</name>
    <name type="synonym">Peronospora arabidopsidis</name>
    <dbReference type="NCBI Taxonomy" id="559515"/>
    <lineage>
        <taxon>Eukaryota</taxon>
        <taxon>Sar</taxon>
        <taxon>Stramenopiles</taxon>
        <taxon>Oomycota</taxon>
        <taxon>Peronosporomycetes</taxon>
        <taxon>Peronosporales</taxon>
        <taxon>Peronosporaceae</taxon>
        <taxon>Hyaloperonospora</taxon>
    </lineage>
</organism>